<evidence type="ECO:0000256" key="1">
    <source>
        <dbReference type="SAM" id="Phobius"/>
    </source>
</evidence>
<reference evidence="3 4" key="1">
    <citation type="submission" date="2018-05" db="EMBL/GenBank/DDBJ databases">
        <title>Polaribacter aquimarinus sp. nov., isolated from sediment in a sediment of sea.</title>
        <authorList>
            <person name="Lu D."/>
        </authorList>
    </citation>
    <scope>NUCLEOTIDE SEQUENCE [LARGE SCALE GENOMIC DNA]</scope>
    <source>
        <strain evidence="3 4">ZY113</strain>
    </source>
</reference>
<evidence type="ECO:0000313" key="4">
    <source>
        <dbReference type="Proteomes" id="UP000245670"/>
    </source>
</evidence>
<feature type="transmembrane region" description="Helical" evidence="1">
    <location>
        <begin position="49"/>
        <end position="70"/>
    </location>
</feature>
<keyword evidence="4" id="KW-1185">Reference proteome</keyword>
<dbReference type="GO" id="GO:0016301">
    <property type="term" value="F:kinase activity"/>
    <property type="evidence" value="ECO:0007669"/>
    <property type="project" value="UniProtKB-KW"/>
</dbReference>
<gene>
    <name evidence="3" type="ORF">DIS07_09985</name>
</gene>
<keyword evidence="1" id="KW-1133">Transmembrane helix</keyword>
<dbReference type="Proteomes" id="UP000245670">
    <property type="component" value="Unassembled WGS sequence"/>
</dbReference>
<evidence type="ECO:0000259" key="2">
    <source>
        <dbReference type="Pfam" id="PF13239"/>
    </source>
</evidence>
<dbReference type="EMBL" id="QFFG01000004">
    <property type="protein sequence ID" value="PWG05023.1"/>
    <property type="molecule type" value="Genomic_DNA"/>
</dbReference>
<feature type="transmembrane region" description="Helical" evidence="1">
    <location>
        <begin position="76"/>
        <end position="101"/>
    </location>
</feature>
<dbReference type="OrthoDB" id="8965954at2"/>
<proteinExistence type="predicted"/>
<keyword evidence="3" id="KW-0418">Kinase</keyword>
<dbReference type="Pfam" id="PF13239">
    <property type="entry name" value="2TM"/>
    <property type="match status" value="1"/>
</dbReference>
<keyword evidence="1" id="KW-0812">Transmembrane</keyword>
<protein>
    <submittedName>
        <fullName evidence="3">Histidine kinase</fullName>
    </submittedName>
</protein>
<dbReference type="InterPro" id="IPR025698">
    <property type="entry name" value="2TM_dom"/>
</dbReference>
<sequence>MGFKSEWKERKINEIVNSSALNEDIVDEDYLQEKYYLKAKKKAEEIKGFYVHLIVTIFSFPIILFVNLKFVPGFHFFWFALGGMIIGLFFHWLGVFGFEFLGLGKKWEERKTAEILKKYK</sequence>
<organism evidence="3 4">
    <name type="scientific">Polaribacter aquimarinus</name>
    <dbReference type="NCBI Taxonomy" id="2100726"/>
    <lineage>
        <taxon>Bacteria</taxon>
        <taxon>Pseudomonadati</taxon>
        <taxon>Bacteroidota</taxon>
        <taxon>Flavobacteriia</taxon>
        <taxon>Flavobacteriales</taxon>
        <taxon>Flavobacteriaceae</taxon>
    </lineage>
</organism>
<keyword evidence="1" id="KW-0472">Membrane</keyword>
<dbReference type="AlphaFoldDB" id="A0A2U2J9K5"/>
<accession>A0A2U2J9K5</accession>
<evidence type="ECO:0000313" key="3">
    <source>
        <dbReference type="EMBL" id="PWG05023.1"/>
    </source>
</evidence>
<name>A0A2U2J9K5_9FLAO</name>
<keyword evidence="3" id="KW-0808">Transferase</keyword>
<comment type="caution">
    <text evidence="3">The sequence shown here is derived from an EMBL/GenBank/DDBJ whole genome shotgun (WGS) entry which is preliminary data.</text>
</comment>
<feature type="domain" description="2TM" evidence="2">
    <location>
        <begin position="38"/>
        <end position="116"/>
    </location>
</feature>